<dbReference type="AlphaFoldDB" id="A0A1B7P3Z4"/>
<reference evidence="2 3" key="1">
    <citation type="submission" date="2015-07" db="EMBL/GenBank/DDBJ databases">
        <title>Emmonsia species relationships and genome sequence.</title>
        <authorList>
            <person name="Cuomo C.A."/>
            <person name="Schwartz I.S."/>
            <person name="Kenyon C."/>
            <person name="de Hoog G.S."/>
            <person name="Govender N.P."/>
            <person name="Botha A."/>
            <person name="Moreno L."/>
            <person name="de Vries M."/>
            <person name="Munoz J.F."/>
            <person name="Stielow J.B."/>
        </authorList>
    </citation>
    <scope>NUCLEOTIDE SEQUENCE [LARGE SCALE GENOMIC DNA]</scope>
    <source>
        <strain evidence="2 3">CBS 136260</strain>
    </source>
</reference>
<dbReference type="STRING" id="1658172.A0A1B7P3Z4"/>
<gene>
    <name evidence="2" type="ORF">ACJ72_01877</name>
</gene>
<evidence type="ECO:0000313" key="2">
    <source>
        <dbReference type="EMBL" id="OAX83762.1"/>
    </source>
</evidence>
<dbReference type="SUPFAM" id="SSF49503">
    <property type="entry name" value="Cupredoxins"/>
    <property type="match status" value="1"/>
</dbReference>
<organism evidence="2 3">
    <name type="scientific">Emergomyces africanus</name>
    <dbReference type="NCBI Taxonomy" id="1955775"/>
    <lineage>
        <taxon>Eukaryota</taxon>
        <taxon>Fungi</taxon>
        <taxon>Dikarya</taxon>
        <taxon>Ascomycota</taxon>
        <taxon>Pezizomycotina</taxon>
        <taxon>Eurotiomycetes</taxon>
        <taxon>Eurotiomycetidae</taxon>
        <taxon>Onygenales</taxon>
        <taxon>Ajellomycetaceae</taxon>
        <taxon>Emergomyces</taxon>
    </lineage>
</organism>
<evidence type="ECO:0008006" key="4">
    <source>
        <dbReference type="Google" id="ProtNLM"/>
    </source>
</evidence>
<name>A0A1B7P3Z4_9EURO</name>
<keyword evidence="3" id="KW-1185">Reference proteome</keyword>
<feature type="region of interest" description="Disordered" evidence="1">
    <location>
        <begin position="52"/>
        <end position="85"/>
    </location>
</feature>
<dbReference type="Gene3D" id="2.60.40.420">
    <property type="entry name" value="Cupredoxins - blue copper proteins"/>
    <property type="match status" value="1"/>
</dbReference>
<proteinExistence type="predicted"/>
<protein>
    <recommendedName>
        <fullName evidence="4">Plastocyanin-like domain-containing protein</fullName>
    </recommendedName>
</protein>
<evidence type="ECO:0000256" key="1">
    <source>
        <dbReference type="SAM" id="MobiDB-lite"/>
    </source>
</evidence>
<dbReference type="OrthoDB" id="2121828at2759"/>
<sequence length="245" mass="26933">MDVAHAPLTPLAGPRWRRLLAKSNETHRSRGVATGCRSRALHFMGGWAQAQSTSASNSPLEGKVRSQRLSVSSSPTTNQAPPVRAGILHGTFPNFTQKEYPIRSSCSNCPLDRLGVVVYSRPTKTVHLDSKKEYPAQLQNIVDAAVPVGKPLHASDLPVEEAELTIAPNVPAPITRDYPVLLKVPLTTTTKIKQLTSTYKYEQWTFNNQVPAPFIRARVGDVIELSLTNKDVTVMHLLVQEGEPR</sequence>
<dbReference type="InterPro" id="IPR008972">
    <property type="entry name" value="Cupredoxin"/>
</dbReference>
<comment type="caution">
    <text evidence="2">The sequence shown here is derived from an EMBL/GenBank/DDBJ whole genome shotgun (WGS) entry which is preliminary data.</text>
</comment>
<evidence type="ECO:0000313" key="3">
    <source>
        <dbReference type="Proteomes" id="UP000091918"/>
    </source>
</evidence>
<accession>A0A1B7P3Z4</accession>
<dbReference type="EMBL" id="LGUA01000139">
    <property type="protein sequence ID" value="OAX83762.1"/>
    <property type="molecule type" value="Genomic_DNA"/>
</dbReference>
<dbReference type="Proteomes" id="UP000091918">
    <property type="component" value="Unassembled WGS sequence"/>
</dbReference>
<feature type="compositionally biased region" description="Polar residues" evidence="1">
    <location>
        <begin position="67"/>
        <end position="80"/>
    </location>
</feature>